<dbReference type="PROSITE" id="PS50076">
    <property type="entry name" value="DNAJ_2"/>
    <property type="match status" value="1"/>
</dbReference>
<dbReference type="PANTHER" id="PTHR44360:SF1">
    <property type="entry name" value="DNAJ HOMOLOG SUBFAMILY B MEMBER 9"/>
    <property type="match status" value="1"/>
</dbReference>
<dbReference type="InterPro" id="IPR001623">
    <property type="entry name" value="DnaJ_domain"/>
</dbReference>
<keyword evidence="4" id="KW-1185">Reference proteome</keyword>
<organism evidence="3 4">
    <name type="scientific">Gallionella capsiferriformans (strain ES-2)</name>
    <name type="common">Gallionella ferruginea capsiferriformans (strain ES-2)</name>
    <dbReference type="NCBI Taxonomy" id="395494"/>
    <lineage>
        <taxon>Bacteria</taxon>
        <taxon>Pseudomonadati</taxon>
        <taxon>Pseudomonadota</taxon>
        <taxon>Betaproteobacteria</taxon>
        <taxon>Nitrosomonadales</taxon>
        <taxon>Gallionellaceae</taxon>
        <taxon>Gallionella</taxon>
    </lineage>
</organism>
<dbReference type="Proteomes" id="UP000001235">
    <property type="component" value="Chromosome"/>
</dbReference>
<dbReference type="AlphaFoldDB" id="D9SFD9"/>
<dbReference type="OrthoDB" id="9779889at2"/>
<dbReference type="PROSITE" id="PS00636">
    <property type="entry name" value="DNAJ_1"/>
    <property type="match status" value="1"/>
</dbReference>
<dbReference type="SUPFAM" id="SSF46565">
    <property type="entry name" value="Chaperone J-domain"/>
    <property type="match status" value="1"/>
</dbReference>
<accession>D9SFD9</accession>
<dbReference type="InterPro" id="IPR036869">
    <property type="entry name" value="J_dom_sf"/>
</dbReference>
<proteinExistence type="predicted"/>
<dbReference type="GO" id="GO:0036503">
    <property type="term" value="P:ERAD pathway"/>
    <property type="evidence" value="ECO:0007669"/>
    <property type="project" value="TreeGrafter"/>
</dbReference>
<dbReference type="STRING" id="395494.Galf_1208"/>
<evidence type="ECO:0000256" key="1">
    <source>
        <dbReference type="ARBA" id="ARBA00023186"/>
    </source>
</evidence>
<dbReference type="PRINTS" id="PR00625">
    <property type="entry name" value="JDOMAIN"/>
</dbReference>
<protein>
    <submittedName>
        <fullName evidence="3">Heat shock protein DnaJ domain protein</fullName>
    </submittedName>
</protein>
<keyword evidence="3" id="KW-0346">Stress response</keyword>
<name>D9SFD9_GALCS</name>
<reference evidence="3 4" key="1">
    <citation type="submission" date="2010-08" db="EMBL/GenBank/DDBJ databases">
        <title>Complete sequence of Gallionella capsiferriformans ES-2.</title>
        <authorList>
            <consortium name="US DOE Joint Genome Institute"/>
            <person name="Lucas S."/>
            <person name="Copeland A."/>
            <person name="Lapidus A."/>
            <person name="Cheng J.-F."/>
            <person name="Bruce D."/>
            <person name="Goodwin L."/>
            <person name="Pitluck S."/>
            <person name="Chertkov O."/>
            <person name="Davenport K.W."/>
            <person name="Detter J.C."/>
            <person name="Han C."/>
            <person name="Tapia R."/>
            <person name="Land M."/>
            <person name="Hauser L."/>
            <person name="Chang Y.-J."/>
            <person name="Jeffries C."/>
            <person name="Kyrpides N."/>
            <person name="Ivanova N."/>
            <person name="Mikhailova N."/>
            <person name="Shelobolina E.S."/>
            <person name="Picardal F."/>
            <person name="Roden E."/>
            <person name="Emerson D."/>
            <person name="Woyke T."/>
        </authorList>
    </citation>
    <scope>NUCLEOTIDE SEQUENCE [LARGE SCALE GENOMIC DNA]</scope>
    <source>
        <strain evidence="3 4">ES-2</strain>
    </source>
</reference>
<dbReference type="PANTHER" id="PTHR44360">
    <property type="entry name" value="DNAJ HOMOLOG SUBFAMILY B MEMBER 9"/>
    <property type="match status" value="1"/>
</dbReference>
<dbReference type="InterPro" id="IPR018253">
    <property type="entry name" value="DnaJ_domain_CS"/>
</dbReference>
<feature type="domain" description="J" evidence="2">
    <location>
        <begin position="3"/>
        <end position="67"/>
    </location>
</feature>
<evidence type="ECO:0000313" key="3">
    <source>
        <dbReference type="EMBL" id="ADL55236.1"/>
    </source>
</evidence>
<keyword evidence="1" id="KW-0143">Chaperone</keyword>
<dbReference type="KEGG" id="gca:Galf_1208"/>
<evidence type="ECO:0000259" key="2">
    <source>
        <dbReference type="PROSITE" id="PS50076"/>
    </source>
</evidence>
<gene>
    <name evidence="3" type="ordered locus">Galf_1208</name>
</gene>
<dbReference type="HOGENOM" id="CLU_017633_18_1_4"/>
<dbReference type="eggNOG" id="COG0484">
    <property type="taxonomic scope" value="Bacteria"/>
</dbReference>
<evidence type="ECO:0000313" key="4">
    <source>
        <dbReference type="Proteomes" id="UP000001235"/>
    </source>
</evidence>
<dbReference type="Gene3D" id="1.10.287.110">
    <property type="entry name" value="DnaJ domain"/>
    <property type="match status" value="1"/>
</dbReference>
<dbReference type="EMBL" id="CP002159">
    <property type="protein sequence ID" value="ADL55236.1"/>
    <property type="molecule type" value="Genomic_DNA"/>
</dbReference>
<sequence length="96" mass="10710">MENLYNILGVSPTASGEEIKKAYRSLAMRHHPDRNEHPNSVNRFNAIQAAYDLLSDPAKRAEYNQSINNKIIIDPEEAASALWHTLYQQAASGSAN</sequence>
<dbReference type="SMART" id="SM00271">
    <property type="entry name" value="DnaJ"/>
    <property type="match status" value="1"/>
</dbReference>
<dbReference type="CDD" id="cd06257">
    <property type="entry name" value="DnaJ"/>
    <property type="match status" value="1"/>
</dbReference>
<dbReference type="GO" id="GO:0051087">
    <property type="term" value="F:protein-folding chaperone binding"/>
    <property type="evidence" value="ECO:0007669"/>
    <property type="project" value="TreeGrafter"/>
</dbReference>
<dbReference type="InterPro" id="IPR051948">
    <property type="entry name" value="Hsp70_co-chaperone_J-domain"/>
</dbReference>
<dbReference type="GO" id="GO:0051787">
    <property type="term" value="F:misfolded protein binding"/>
    <property type="evidence" value="ECO:0007669"/>
    <property type="project" value="TreeGrafter"/>
</dbReference>
<dbReference type="Pfam" id="PF00226">
    <property type="entry name" value="DnaJ"/>
    <property type="match status" value="1"/>
</dbReference>
<dbReference type="RefSeq" id="WP_013293175.1">
    <property type="nucleotide sequence ID" value="NC_014394.1"/>
</dbReference>